<dbReference type="Pfam" id="PF09361">
    <property type="entry name" value="Phasin_2"/>
    <property type="match status" value="1"/>
</dbReference>
<feature type="domain" description="Phasin" evidence="2">
    <location>
        <begin position="37"/>
        <end position="111"/>
    </location>
</feature>
<keyword evidence="4" id="KW-1185">Reference proteome</keyword>
<gene>
    <name evidence="3" type="ORF">N5I32_04955</name>
</gene>
<protein>
    <submittedName>
        <fullName evidence="3">Phasin family protein</fullName>
    </submittedName>
</protein>
<proteinExistence type="predicted"/>
<feature type="region of interest" description="Disordered" evidence="1">
    <location>
        <begin position="1"/>
        <end position="25"/>
    </location>
</feature>
<dbReference type="RefSeq" id="WP_261494285.1">
    <property type="nucleotide sequence ID" value="NZ_JAOCQF010000001.1"/>
</dbReference>
<evidence type="ECO:0000256" key="1">
    <source>
        <dbReference type="SAM" id="MobiDB-lite"/>
    </source>
</evidence>
<reference evidence="4" key="1">
    <citation type="submission" date="2023-07" db="EMBL/GenBank/DDBJ databases">
        <title>Defluviimonas sediminis sp. nov., isolated from mangrove sediment.</title>
        <authorList>
            <person name="Liu L."/>
            <person name="Li J."/>
            <person name="Huang Y."/>
            <person name="Pan J."/>
            <person name="Li M."/>
        </authorList>
    </citation>
    <scope>NUCLEOTIDE SEQUENCE [LARGE SCALE GENOMIC DNA]</scope>
    <source>
        <strain evidence="4">FT324</strain>
    </source>
</reference>
<evidence type="ECO:0000259" key="2">
    <source>
        <dbReference type="Pfam" id="PF09361"/>
    </source>
</evidence>
<dbReference type="Proteomes" id="UP001205601">
    <property type="component" value="Unassembled WGS sequence"/>
</dbReference>
<dbReference type="EMBL" id="JAOCQF010000001">
    <property type="protein sequence ID" value="MCT8328863.1"/>
    <property type="molecule type" value="Genomic_DNA"/>
</dbReference>
<dbReference type="InterPro" id="IPR018968">
    <property type="entry name" value="Phasin"/>
</dbReference>
<sequence>MITRAQTKADKQTSGQAGAGGQSPMAGFTALPAGWFSTEAIEKLGDMGAEYMDFLAERIREDVRTQHAILHCKDPADLRKVQEDFLKTAADQYAAQAGRMTELTNAFMAALMLPRIDD</sequence>
<name>A0ABT2NIW7_9RHOB</name>
<accession>A0ABT2NIW7</accession>
<comment type="caution">
    <text evidence="3">The sequence shown here is derived from an EMBL/GenBank/DDBJ whole genome shotgun (WGS) entry which is preliminary data.</text>
</comment>
<evidence type="ECO:0000313" key="3">
    <source>
        <dbReference type="EMBL" id="MCT8328863.1"/>
    </source>
</evidence>
<evidence type="ECO:0000313" key="4">
    <source>
        <dbReference type="Proteomes" id="UP001205601"/>
    </source>
</evidence>
<organism evidence="3 4">
    <name type="scientific">Albidovulum sediminis</name>
    <dbReference type="NCBI Taxonomy" id="3066345"/>
    <lineage>
        <taxon>Bacteria</taxon>
        <taxon>Pseudomonadati</taxon>
        <taxon>Pseudomonadota</taxon>
        <taxon>Alphaproteobacteria</taxon>
        <taxon>Rhodobacterales</taxon>
        <taxon>Paracoccaceae</taxon>
        <taxon>Albidovulum</taxon>
    </lineage>
</organism>